<dbReference type="GO" id="GO:0046872">
    <property type="term" value="F:metal ion binding"/>
    <property type="evidence" value="ECO:0007669"/>
    <property type="project" value="UniProtKB-KW"/>
</dbReference>
<dbReference type="PROSITE" id="PS51184">
    <property type="entry name" value="JMJC"/>
    <property type="match status" value="1"/>
</dbReference>
<dbReference type="InterPro" id="IPR050910">
    <property type="entry name" value="JMJD6_ArgDemeth/LysHydrox"/>
</dbReference>
<keyword evidence="10" id="KW-0539">Nucleus</keyword>
<proteinExistence type="inferred from homology"/>
<evidence type="ECO:0000256" key="8">
    <source>
        <dbReference type="ARBA" id="ARBA00023015"/>
    </source>
</evidence>
<dbReference type="InterPro" id="IPR003347">
    <property type="entry name" value="JmjC_dom"/>
</dbReference>
<dbReference type="EMBL" id="JBDJPC010000008">
    <property type="protein sequence ID" value="KAL1493282.1"/>
    <property type="molecule type" value="Genomic_DNA"/>
</dbReference>
<dbReference type="PANTHER" id="PTHR12480">
    <property type="entry name" value="ARGININE DEMETHYLASE AND LYSYL-HYDROXYLASE JMJD"/>
    <property type="match status" value="1"/>
</dbReference>
<keyword evidence="3" id="KW-0479">Metal-binding</keyword>
<evidence type="ECO:0000256" key="7">
    <source>
        <dbReference type="ARBA" id="ARBA00023004"/>
    </source>
</evidence>
<keyword evidence="15" id="KW-1185">Reference proteome</keyword>
<evidence type="ECO:0000256" key="4">
    <source>
        <dbReference type="ARBA" id="ARBA00022853"/>
    </source>
</evidence>
<evidence type="ECO:0000256" key="5">
    <source>
        <dbReference type="ARBA" id="ARBA00022964"/>
    </source>
</evidence>
<feature type="domain" description="JmjC" evidence="13">
    <location>
        <begin position="144"/>
        <end position="308"/>
    </location>
</feature>
<sequence>MDDIEFAYRARKRIKEVKKKARPELNPKNFWYEQNFANDFERFHNFIDNCPRIDQSRVSHAEFIDKFERPYKPVVITGCQVGWRANEKWTLERLVKKYRNQKFKCGEDNDGYSVKMKMKYYVHYMLKTKDDSPLYFFDSNFEHPRRSKLLEDYEVPLYFRDDLFKYSGESRRPPYRWFVMGPARSGTGIHIDPLGTSAWNALVVGHKRWCLFPTHTPKELIKVTANLGGKQRDEAIIWFNVIYPKTKDPSWPEDCKPIEILQKPGETVFVPGGWWHVVLNLDTTIAVTQNFCSRTNFSIVWHKTARGRPKLSKKWLKVLRENEPELAALADKINLEHPSGMASDSSSSSSSSSSDSASSRENSEDGDSGQESITTKKKRRKSDNDSERNRKILCKNGPDGTEQIQELP</sequence>
<reference evidence="14 15" key="1">
    <citation type="submission" date="2024-05" db="EMBL/GenBank/DDBJ databases">
        <title>Genetic variation in Jamaican populations of the coffee berry borer (Hypothenemus hampei).</title>
        <authorList>
            <person name="Errbii M."/>
            <person name="Myrie A."/>
        </authorList>
    </citation>
    <scope>NUCLEOTIDE SEQUENCE [LARGE SCALE GENOMIC DNA]</scope>
    <source>
        <strain evidence="14">JA-Hopewell-2020-01-JO</strain>
        <tissue evidence="14">Whole body</tissue>
    </source>
</reference>
<dbReference type="SMART" id="SM00558">
    <property type="entry name" value="JmjC"/>
    <property type="match status" value="1"/>
</dbReference>
<keyword evidence="7" id="KW-0408">Iron</keyword>
<comment type="cofactor">
    <cofactor evidence="1">
        <name>Fe(2+)</name>
        <dbReference type="ChEBI" id="CHEBI:29033"/>
    </cofactor>
</comment>
<dbReference type="Pfam" id="PF02373">
    <property type="entry name" value="JmjC"/>
    <property type="match status" value="1"/>
</dbReference>
<comment type="similarity">
    <text evidence="11">Belongs to the JMJD6 family.</text>
</comment>
<evidence type="ECO:0000256" key="2">
    <source>
        <dbReference type="ARBA" id="ARBA00004123"/>
    </source>
</evidence>
<keyword evidence="9" id="KW-0804">Transcription</keyword>
<keyword evidence="5" id="KW-0223">Dioxygenase</keyword>
<evidence type="ECO:0000256" key="9">
    <source>
        <dbReference type="ARBA" id="ARBA00023163"/>
    </source>
</evidence>
<dbReference type="FunFam" id="2.60.120.650:FF:000010">
    <property type="entry name" value="bifunctional arginine demethylase and lysyl-hydroxylase JMJD6 isoform X2"/>
    <property type="match status" value="1"/>
</dbReference>
<evidence type="ECO:0000256" key="6">
    <source>
        <dbReference type="ARBA" id="ARBA00023002"/>
    </source>
</evidence>
<dbReference type="Gene3D" id="2.60.120.650">
    <property type="entry name" value="Cupin"/>
    <property type="match status" value="1"/>
</dbReference>
<keyword evidence="8" id="KW-0805">Transcription regulation</keyword>
<keyword evidence="6" id="KW-0560">Oxidoreductase</keyword>
<dbReference type="FunFam" id="1.20.1280.270:FF:000001">
    <property type="entry name" value="Bifunctional arginine demethylase and lysyl-hydroxylase JMJD6"/>
    <property type="match status" value="1"/>
</dbReference>
<dbReference type="PANTHER" id="PTHR12480:SF32">
    <property type="entry name" value="BIFUNCTIONAL ARGININE DEMETHYLASE AND LYSYL-HYDROXYLASE JMJD6"/>
    <property type="match status" value="1"/>
</dbReference>
<accession>A0ABD1EF82</accession>
<evidence type="ECO:0000256" key="10">
    <source>
        <dbReference type="ARBA" id="ARBA00023242"/>
    </source>
</evidence>
<organism evidence="14 15">
    <name type="scientific">Hypothenemus hampei</name>
    <name type="common">Coffee berry borer</name>
    <dbReference type="NCBI Taxonomy" id="57062"/>
    <lineage>
        <taxon>Eukaryota</taxon>
        <taxon>Metazoa</taxon>
        <taxon>Ecdysozoa</taxon>
        <taxon>Arthropoda</taxon>
        <taxon>Hexapoda</taxon>
        <taxon>Insecta</taxon>
        <taxon>Pterygota</taxon>
        <taxon>Neoptera</taxon>
        <taxon>Endopterygota</taxon>
        <taxon>Coleoptera</taxon>
        <taxon>Polyphaga</taxon>
        <taxon>Cucujiformia</taxon>
        <taxon>Curculionidae</taxon>
        <taxon>Scolytinae</taxon>
        <taxon>Hypothenemus</taxon>
    </lineage>
</organism>
<name>A0ABD1EF82_HYPHA</name>
<dbReference type="AlphaFoldDB" id="A0ABD1EF82"/>
<feature type="region of interest" description="Disordered" evidence="12">
    <location>
        <begin position="337"/>
        <end position="408"/>
    </location>
</feature>
<dbReference type="Proteomes" id="UP001566132">
    <property type="component" value="Unassembled WGS sequence"/>
</dbReference>
<evidence type="ECO:0000259" key="13">
    <source>
        <dbReference type="PROSITE" id="PS51184"/>
    </source>
</evidence>
<feature type="compositionally biased region" description="Low complexity" evidence="12">
    <location>
        <begin position="342"/>
        <end position="359"/>
    </location>
</feature>
<evidence type="ECO:0000256" key="3">
    <source>
        <dbReference type="ARBA" id="ARBA00022723"/>
    </source>
</evidence>
<evidence type="ECO:0000313" key="15">
    <source>
        <dbReference type="Proteomes" id="UP001566132"/>
    </source>
</evidence>
<dbReference type="SUPFAM" id="SSF51197">
    <property type="entry name" value="Clavaminate synthase-like"/>
    <property type="match status" value="1"/>
</dbReference>
<evidence type="ECO:0000256" key="11">
    <source>
        <dbReference type="ARBA" id="ARBA00038068"/>
    </source>
</evidence>
<dbReference type="Gene3D" id="1.20.1280.270">
    <property type="match status" value="1"/>
</dbReference>
<dbReference type="GO" id="GO:0006325">
    <property type="term" value="P:chromatin organization"/>
    <property type="evidence" value="ECO:0007669"/>
    <property type="project" value="UniProtKB-KW"/>
</dbReference>
<keyword evidence="4" id="KW-0156">Chromatin regulator</keyword>
<dbReference type="GO" id="GO:0005634">
    <property type="term" value="C:nucleus"/>
    <property type="evidence" value="ECO:0007669"/>
    <property type="project" value="UniProtKB-SubCell"/>
</dbReference>
<protein>
    <recommendedName>
        <fullName evidence="13">JmjC domain-containing protein</fullName>
    </recommendedName>
</protein>
<gene>
    <name evidence="14" type="ORF">ABEB36_011366</name>
</gene>
<evidence type="ECO:0000256" key="1">
    <source>
        <dbReference type="ARBA" id="ARBA00001954"/>
    </source>
</evidence>
<evidence type="ECO:0000256" key="12">
    <source>
        <dbReference type="SAM" id="MobiDB-lite"/>
    </source>
</evidence>
<evidence type="ECO:0000313" key="14">
    <source>
        <dbReference type="EMBL" id="KAL1493282.1"/>
    </source>
</evidence>
<comment type="caution">
    <text evidence="14">The sequence shown here is derived from an EMBL/GenBank/DDBJ whole genome shotgun (WGS) entry which is preliminary data.</text>
</comment>
<dbReference type="GO" id="GO:0051213">
    <property type="term" value="F:dioxygenase activity"/>
    <property type="evidence" value="ECO:0007669"/>
    <property type="project" value="UniProtKB-KW"/>
</dbReference>
<comment type="subcellular location">
    <subcellularLocation>
        <location evidence="2">Nucleus</location>
    </subcellularLocation>
</comment>